<dbReference type="Pfam" id="PF13531">
    <property type="entry name" value="SBP_bac_11"/>
    <property type="match status" value="1"/>
</dbReference>
<reference evidence="3 4" key="1">
    <citation type="submission" date="2022-03" db="EMBL/GenBank/DDBJ databases">
        <title>Pseudonocardia alaer sp. nov., a novel actinomycete isolated from reed forest soil.</title>
        <authorList>
            <person name="Wang L."/>
        </authorList>
    </citation>
    <scope>NUCLEOTIDE SEQUENCE [LARGE SCALE GENOMIC DNA]</scope>
    <source>
        <strain evidence="3 4">Y-16303</strain>
    </source>
</reference>
<dbReference type="EMBL" id="JAKXMK010000059">
    <property type="protein sequence ID" value="MCH6172171.1"/>
    <property type="molecule type" value="Genomic_DNA"/>
</dbReference>
<keyword evidence="1" id="KW-0472">Membrane</keyword>
<keyword evidence="1" id="KW-1133">Transmembrane helix</keyword>
<dbReference type="Pfam" id="PF13519">
    <property type="entry name" value="VWA_2"/>
    <property type="match status" value="1"/>
</dbReference>
<dbReference type="InterPro" id="IPR002035">
    <property type="entry name" value="VWF_A"/>
</dbReference>
<accession>A0ABS9TUJ7</accession>
<evidence type="ECO:0000259" key="2">
    <source>
        <dbReference type="PROSITE" id="PS50234"/>
    </source>
</evidence>
<dbReference type="Gene3D" id="3.40.50.410">
    <property type="entry name" value="von Willebrand factor, type A domain"/>
    <property type="match status" value="1"/>
</dbReference>
<evidence type="ECO:0000313" key="3">
    <source>
        <dbReference type="EMBL" id="MCH6172171.1"/>
    </source>
</evidence>
<dbReference type="InterPro" id="IPR036465">
    <property type="entry name" value="vWFA_dom_sf"/>
</dbReference>
<comment type="caution">
    <text evidence="3">The sequence shown here is derived from an EMBL/GenBank/DDBJ whole genome shotgun (WGS) entry which is preliminary data.</text>
</comment>
<keyword evidence="4" id="KW-1185">Reference proteome</keyword>
<dbReference type="SUPFAM" id="SSF53300">
    <property type="entry name" value="vWA-like"/>
    <property type="match status" value="1"/>
</dbReference>
<sequence>MTDPDARPAPGPPAQRPGGPWRVAGFVIAVLGIVLVAITPNPPETVLHWLQIVGGASLTAFLTTYAGWHEVARLRGHPRRILRWVLRRRVAVAVGVVLALVLAFGIPPAWEFTRGVSLAVFGCSPPTQLRMVTSPETITTARSLAGDYERWTATENHDCPTVEIYVYEAPPDEIRQRIQMGTGWLDGSDVLREIGPQPDIWLATTSHELPDPPGTAIAGTTPFAYTPVVLAVPSAEDGRHVSRQGTWADTFQQVADQGVDVVRADPNSTELGLLATALLYGSRGQDSPPNPPHQLGPAEVEQRIAVSLDNGGFPLTDTPGLLCRHRLLGSSAAVIASEQQVVRFNLGDPLGPSCLSRTDNPEQLVALYPSDTRGLDQQFVRLSWSEPPQRQAAADFGAWLLTEPGRTAVVRTGLRPLGPYAKGPTLTTPGIDTDAVPTMGPVPPAEWEGTLSAHDAAQRRGRVLFVLDTSGSMATRGPEGTRSAVAAAAVSAALGGMGPRDEFGLWFFPDPAGTGHVQAVPLGAPDRARRDAAQQALNGVRPAGNTPLFRSMIDGAAALPSDDPGRVDAVVVLTDGEDTSSGVGADAVSSALAGTGVRLVVVTIGEIRCSDAGLTAITTATAGECVDADLASLDTTLRTATAGLWGGR</sequence>
<dbReference type="Proteomes" id="UP001299970">
    <property type="component" value="Unassembled WGS sequence"/>
</dbReference>
<keyword evidence="1" id="KW-0812">Transmembrane</keyword>
<feature type="transmembrane region" description="Helical" evidence="1">
    <location>
        <begin position="21"/>
        <end position="40"/>
    </location>
</feature>
<evidence type="ECO:0000256" key="1">
    <source>
        <dbReference type="SAM" id="Phobius"/>
    </source>
</evidence>
<feature type="transmembrane region" description="Helical" evidence="1">
    <location>
        <begin position="89"/>
        <end position="110"/>
    </location>
</feature>
<dbReference type="SMART" id="SM00327">
    <property type="entry name" value="VWA"/>
    <property type="match status" value="1"/>
</dbReference>
<dbReference type="PROSITE" id="PS50234">
    <property type="entry name" value="VWFA"/>
    <property type="match status" value="1"/>
</dbReference>
<organism evidence="3 4">
    <name type="scientific">Pseudonocardia alaniniphila</name>
    <dbReference type="NCBI Taxonomy" id="75291"/>
    <lineage>
        <taxon>Bacteria</taxon>
        <taxon>Bacillati</taxon>
        <taxon>Actinomycetota</taxon>
        <taxon>Actinomycetes</taxon>
        <taxon>Pseudonocardiales</taxon>
        <taxon>Pseudonocardiaceae</taxon>
        <taxon>Pseudonocardia</taxon>
    </lineage>
</organism>
<evidence type="ECO:0000313" key="4">
    <source>
        <dbReference type="Proteomes" id="UP001299970"/>
    </source>
</evidence>
<feature type="domain" description="VWFA" evidence="2">
    <location>
        <begin position="462"/>
        <end position="644"/>
    </location>
</feature>
<protein>
    <submittedName>
        <fullName evidence="3">Substrate-binding and VWA domain-containing protein</fullName>
    </submittedName>
</protein>
<gene>
    <name evidence="3" type="ORF">MMF94_41380</name>
</gene>
<dbReference type="RefSeq" id="WP_241042978.1">
    <property type="nucleotide sequence ID" value="NZ_BAAAJF010000044.1"/>
</dbReference>
<feature type="transmembrane region" description="Helical" evidence="1">
    <location>
        <begin position="46"/>
        <end position="68"/>
    </location>
</feature>
<proteinExistence type="predicted"/>
<name>A0ABS9TUJ7_9PSEU</name>